<dbReference type="PANTHER" id="PTHR33608:SF3">
    <property type="entry name" value="SLR2013 PROTEIN"/>
    <property type="match status" value="1"/>
</dbReference>
<dbReference type="Gene3D" id="3.40.50.410">
    <property type="entry name" value="von Willebrand factor, type A domain"/>
    <property type="match status" value="1"/>
</dbReference>
<comment type="caution">
    <text evidence="2">The sequence shown here is derived from an EMBL/GenBank/DDBJ whole genome shotgun (WGS) entry which is preliminary data.</text>
</comment>
<reference evidence="3" key="1">
    <citation type="submission" date="2018-05" db="EMBL/GenBank/DDBJ databases">
        <authorList>
            <person name="Li X."/>
        </authorList>
    </citation>
    <scope>NUCLEOTIDE SEQUENCE [LARGE SCALE GENOMIC DNA]</scope>
    <source>
        <strain evidence="3">HKS-05</strain>
    </source>
</reference>
<dbReference type="OrthoDB" id="9776116at2"/>
<evidence type="ECO:0000313" key="2">
    <source>
        <dbReference type="EMBL" id="RAK60375.1"/>
    </source>
</evidence>
<dbReference type="Pfam" id="PF01882">
    <property type="entry name" value="DUF58"/>
    <property type="match status" value="1"/>
</dbReference>
<sequence length="437" mass="46785">MRLYPTRRAIALAAAGAPVALAVALAAPQLWGVAGAWVLMTAGLMVADAVLAASPSRLDLRLVAPGALGLGRSHEAAAEATFAGHGPPEIELAVGANARLTASPGRQRLRLSGGQGRAALTLTPQRRGEGRIEGLWARWRGPLGLVWVQRTTPGGPPIAITPDIERVKEQALALFARDAQFGLKAQMETGEGGDFHALREFQTGMDLRVIDWKQSARHAKLVAREFRTERNHHVILAVDTGRLMCAPAAGGARVDQAINAALLLAFVSLKLGDRVGLFAFDSKPRVSSGAVAGAQAFPLLQRLAAGLDYSTEETNFTLGLTTLAGRLDRRALVVVFTDFADPTSAELMIENVGRLMRTHLVLFVVFRDEELETLAHAEPKEPDDVSRAVIAGALLKQRQGVVARLQRLGAEIVDARPDDLGPALVGRYLDAKRRELI</sequence>
<dbReference type="InterPro" id="IPR002881">
    <property type="entry name" value="DUF58"/>
</dbReference>
<feature type="domain" description="DUF58" evidence="1">
    <location>
        <begin position="198"/>
        <end position="371"/>
    </location>
</feature>
<organism evidence="2 3">
    <name type="scientific">Phenylobacterium hankyongense</name>
    <dbReference type="NCBI Taxonomy" id="1813876"/>
    <lineage>
        <taxon>Bacteria</taxon>
        <taxon>Pseudomonadati</taxon>
        <taxon>Pseudomonadota</taxon>
        <taxon>Alphaproteobacteria</taxon>
        <taxon>Caulobacterales</taxon>
        <taxon>Caulobacteraceae</taxon>
        <taxon>Phenylobacterium</taxon>
    </lineage>
</organism>
<dbReference type="RefSeq" id="WP_111457668.1">
    <property type="nucleotide sequence ID" value="NZ_QFYP01000001.1"/>
</dbReference>
<keyword evidence="3" id="KW-1185">Reference proteome</keyword>
<name>A0A328B1I4_9CAUL</name>
<dbReference type="SUPFAM" id="SSF53300">
    <property type="entry name" value="vWA-like"/>
    <property type="match status" value="1"/>
</dbReference>
<evidence type="ECO:0000313" key="3">
    <source>
        <dbReference type="Proteomes" id="UP000249842"/>
    </source>
</evidence>
<dbReference type="PANTHER" id="PTHR33608">
    <property type="entry name" value="BLL2464 PROTEIN"/>
    <property type="match status" value="1"/>
</dbReference>
<dbReference type="CDD" id="cd00198">
    <property type="entry name" value="vWFA"/>
    <property type="match status" value="1"/>
</dbReference>
<dbReference type="Proteomes" id="UP000249842">
    <property type="component" value="Unassembled WGS sequence"/>
</dbReference>
<gene>
    <name evidence="2" type="ORF">DJ021_11435</name>
</gene>
<dbReference type="EMBL" id="QFYP01000001">
    <property type="protein sequence ID" value="RAK60375.1"/>
    <property type="molecule type" value="Genomic_DNA"/>
</dbReference>
<protein>
    <submittedName>
        <fullName evidence="2">DUF58 domain-containing protein</fullName>
    </submittedName>
</protein>
<accession>A0A328B1I4</accession>
<proteinExistence type="predicted"/>
<dbReference type="InterPro" id="IPR036465">
    <property type="entry name" value="vWFA_dom_sf"/>
</dbReference>
<evidence type="ECO:0000259" key="1">
    <source>
        <dbReference type="Pfam" id="PF01882"/>
    </source>
</evidence>
<dbReference type="AlphaFoldDB" id="A0A328B1I4"/>